<dbReference type="RefSeq" id="WP_139987597.1">
    <property type="nucleotide sequence ID" value="NZ_VENP01000067.1"/>
</dbReference>
<dbReference type="OrthoDB" id="3261064at2"/>
<dbReference type="InterPro" id="IPR003615">
    <property type="entry name" value="HNH_nuc"/>
</dbReference>
<dbReference type="EMBL" id="VENP01000067">
    <property type="protein sequence ID" value="TNU73065.1"/>
    <property type="molecule type" value="Genomic_DNA"/>
</dbReference>
<name>A0A5C5BAT0_9MICO</name>
<feature type="compositionally biased region" description="Low complexity" evidence="1">
    <location>
        <begin position="272"/>
        <end position="281"/>
    </location>
</feature>
<feature type="region of interest" description="Disordered" evidence="1">
    <location>
        <begin position="401"/>
        <end position="439"/>
    </location>
</feature>
<evidence type="ECO:0000313" key="4">
    <source>
        <dbReference type="Proteomes" id="UP000313849"/>
    </source>
</evidence>
<accession>A0A5C5BAT0</accession>
<feature type="compositionally biased region" description="Basic and acidic residues" evidence="1">
    <location>
        <begin position="290"/>
        <end position="309"/>
    </location>
</feature>
<feature type="compositionally biased region" description="Polar residues" evidence="1">
    <location>
        <begin position="498"/>
        <end position="507"/>
    </location>
</feature>
<feature type="region of interest" description="Disordered" evidence="1">
    <location>
        <begin position="490"/>
        <end position="511"/>
    </location>
</feature>
<dbReference type="CDD" id="cd00085">
    <property type="entry name" value="HNHc"/>
    <property type="match status" value="1"/>
</dbReference>
<feature type="compositionally biased region" description="Low complexity" evidence="1">
    <location>
        <begin position="349"/>
        <end position="364"/>
    </location>
</feature>
<feature type="region of interest" description="Disordered" evidence="1">
    <location>
        <begin position="272"/>
        <end position="378"/>
    </location>
</feature>
<keyword evidence="4" id="KW-1185">Reference proteome</keyword>
<feature type="compositionally biased region" description="Basic and acidic residues" evidence="1">
    <location>
        <begin position="406"/>
        <end position="420"/>
    </location>
</feature>
<dbReference type="AlphaFoldDB" id="A0A5C5BAT0"/>
<feature type="domain" description="HNH nuclease" evidence="2">
    <location>
        <begin position="526"/>
        <end position="577"/>
    </location>
</feature>
<evidence type="ECO:0000256" key="1">
    <source>
        <dbReference type="SAM" id="MobiDB-lite"/>
    </source>
</evidence>
<gene>
    <name evidence="3" type="ORF">FH969_13320</name>
</gene>
<proteinExistence type="predicted"/>
<dbReference type="Proteomes" id="UP000313849">
    <property type="component" value="Unassembled WGS sequence"/>
</dbReference>
<comment type="caution">
    <text evidence="3">The sequence shown here is derived from an EMBL/GenBank/DDBJ whole genome shotgun (WGS) entry which is preliminary data.</text>
</comment>
<organism evidence="3 4">
    <name type="scientific">Miniimonas arenae</name>
    <dbReference type="NCBI Taxonomy" id="676201"/>
    <lineage>
        <taxon>Bacteria</taxon>
        <taxon>Bacillati</taxon>
        <taxon>Actinomycetota</taxon>
        <taxon>Actinomycetes</taxon>
        <taxon>Micrococcales</taxon>
        <taxon>Beutenbergiaceae</taxon>
        <taxon>Miniimonas</taxon>
    </lineage>
</organism>
<reference evidence="3 4" key="1">
    <citation type="submission" date="2019-06" db="EMBL/GenBank/DDBJ databases">
        <title>Draft genome sequence of Miniimonas arenae KCTC 19750T isolated from sea sand.</title>
        <authorList>
            <person name="Park S.-J."/>
        </authorList>
    </citation>
    <scope>NUCLEOTIDE SEQUENCE [LARGE SCALE GENOMIC DNA]</scope>
    <source>
        <strain evidence="3 4">KCTC 19750</strain>
    </source>
</reference>
<sequence length="628" mass="65235">MGELAQSEVLDAIGRGQLSSIEILELAAAFAHVQAWAAAGLRVAAAALERRSRDAETRWLPERVLVRGAAAEELSVRLGVSGQQAQRLVGEGVALTGSLFPVREALETGAIDSGKARVLIDALADQEDAVRLAVCDEVLPDAPLQSQHTLARRVQRAVVAADSRTAAERHCGARAARHLSRVRTRPDGMASVTLVAPLVDVTSVEHACELAARAARASGDGRTLEQLRADALTTLAARALERGRLVWYSSSEVPVPRVGADLEPLPLPIAAPSTAASSVPVSAPPSVPVSEREPSSGKPALERPTDGADGRGAAFGVVPMGRIAVSPTPSRPDGSPSPASEVLPPTERSLPPTGGSIPTPGSASQRPGPASAPADTLPSGLAVVGKAFDTHGHRVPLVIPRAALDPAHDGEPSPADEYREAMLGSPSSPDHPHACGPPTAVPFEAPPCRGTPAELLGFGPLAPAVAREVAAAPPPWVRVLVSEGVAADERALDGPSSRPRQPGTTGATAEARDVNAVVPGYDIPDWLRRVVQVDHPTCVVGICGVPSTRTDCDHVVPHPLGPTCRANLRPGCRRHHVLKTHAGFHLALDASGASVWTTPLGQRLRRDLAGRVTRLAPVPPARAERGVI</sequence>
<dbReference type="SMART" id="SM00507">
    <property type="entry name" value="HNHc"/>
    <property type="match status" value="1"/>
</dbReference>
<protein>
    <recommendedName>
        <fullName evidence="2">HNH nuclease domain-containing protein</fullName>
    </recommendedName>
</protein>
<evidence type="ECO:0000259" key="2">
    <source>
        <dbReference type="SMART" id="SM00507"/>
    </source>
</evidence>
<evidence type="ECO:0000313" key="3">
    <source>
        <dbReference type="EMBL" id="TNU73065.1"/>
    </source>
</evidence>